<keyword evidence="1" id="KW-0472">Membrane</keyword>
<dbReference type="RefSeq" id="WP_002684549.1">
    <property type="nucleotide sequence ID" value="NZ_CM001795.1"/>
</dbReference>
<protein>
    <submittedName>
        <fullName evidence="2">Uncharacterized protein</fullName>
    </submittedName>
</protein>
<sequence>MQDTQIEFGSYEKSIHGWGRTWMVIAIIMFLSYPLFTCIYYNTWPNFWLLLRGLFGVAVVFWPVGIIEAFTFAPMLGAGGTYVGFITGNLTNLKVPCGVLALETAKVEANTEEGDVVTTIAVAVSSITTTLILVLGMLLLTQLKPILESPIMAPAFKNILPALFGGLLVVFVAKNPKIAAVPFAFMLILFIAMPQLGKAISMLIPVGAAITIIYTRIMYKKGKI</sequence>
<organism evidence="2">
    <name type="scientific">Treponema denticola H-22</name>
    <dbReference type="NCBI Taxonomy" id="999432"/>
    <lineage>
        <taxon>Bacteria</taxon>
        <taxon>Pseudomonadati</taxon>
        <taxon>Spirochaetota</taxon>
        <taxon>Spirochaetia</taxon>
        <taxon>Spirochaetales</taxon>
        <taxon>Treponemataceae</taxon>
        <taxon>Treponema</taxon>
    </lineage>
</organism>
<dbReference type="AlphaFoldDB" id="A0A0E2E471"/>
<dbReference type="Proteomes" id="UP000011705">
    <property type="component" value="Chromosome"/>
</dbReference>
<dbReference type="PATRIC" id="fig|999432.5.peg.1491"/>
<gene>
    <name evidence="2" type="ORF">HMPREF9726_01437</name>
</gene>
<feature type="transmembrane region" description="Helical" evidence="1">
    <location>
        <begin position="21"/>
        <end position="42"/>
    </location>
</feature>
<proteinExistence type="predicted"/>
<dbReference type="EMBL" id="AGDV01000012">
    <property type="protein sequence ID" value="EMB33076.1"/>
    <property type="molecule type" value="Genomic_DNA"/>
</dbReference>
<dbReference type="HOGENOM" id="CLU_095712_0_0_12"/>
<accession>A0A0E2E471</accession>
<evidence type="ECO:0000256" key="1">
    <source>
        <dbReference type="SAM" id="Phobius"/>
    </source>
</evidence>
<feature type="transmembrane region" description="Helical" evidence="1">
    <location>
        <begin position="116"/>
        <end position="139"/>
    </location>
</feature>
<feature type="transmembrane region" description="Helical" evidence="1">
    <location>
        <begin position="202"/>
        <end position="219"/>
    </location>
</feature>
<feature type="transmembrane region" description="Helical" evidence="1">
    <location>
        <begin position="178"/>
        <end position="196"/>
    </location>
</feature>
<keyword evidence="1" id="KW-0812">Transmembrane</keyword>
<keyword evidence="1" id="KW-1133">Transmembrane helix</keyword>
<evidence type="ECO:0000313" key="2">
    <source>
        <dbReference type="EMBL" id="EMB33076.1"/>
    </source>
</evidence>
<comment type="caution">
    <text evidence="2">The sequence shown here is derived from an EMBL/GenBank/DDBJ whole genome shotgun (WGS) entry which is preliminary data.</text>
</comment>
<feature type="transmembrane region" description="Helical" evidence="1">
    <location>
        <begin position="151"/>
        <end position="171"/>
    </location>
</feature>
<reference evidence="2" key="1">
    <citation type="submission" date="2012-01" db="EMBL/GenBank/DDBJ databases">
        <title>The Genome Sequence of Treponema denticola H-22.</title>
        <authorList>
            <consortium name="The Broad Institute Genome Sequencing Platform"/>
            <person name="Earl A."/>
            <person name="Ward D."/>
            <person name="Feldgarden M."/>
            <person name="Gevers D."/>
            <person name="Blanton J.M."/>
            <person name="Fenno C.J."/>
            <person name="Baranova O.V."/>
            <person name="Mathney J."/>
            <person name="Dewhirst F.E."/>
            <person name="Izard J."/>
            <person name="Young S.K."/>
            <person name="Zeng Q."/>
            <person name="Gargeya S."/>
            <person name="Fitzgerald M."/>
            <person name="Haas B."/>
            <person name="Abouelleil A."/>
            <person name="Alvarado L."/>
            <person name="Arachchi H.M."/>
            <person name="Berlin A."/>
            <person name="Chapman S.B."/>
            <person name="Gearin G."/>
            <person name="Goldberg J."/>
            <person name="Griggs A."/>
            <person name="Gujja S."/>
            <person name="Hansen M."/>
            <person name="Heiman D."/>
            <person name="Howarth C."/>
            <person name="Larimer J."/>
            <person name="Lui A."/>
            <person name="MacDonald P.J.P."/>
            <person name="McCowen C."/>
            <person name="Montmayeur A."/>
            <person name="Murphy C."/>
            <person name="Neiman D."/>
            <person name="Pearson M."/>
            <person name="Priest M."/>
            <person name="Roberts A."/>
            <person name="Saif S."/>
            <person name="Shea T."/>
            <person name="Sisk P."/>
            <person name="Stolte C."/>
            <person name="Sykes S."/>
            <person name="Wortman J."/>
            <person name="Nusbaum C."/>
            <person name="Birren B."/>
        </authorList>
    </citation>
    <scope>NUCLEOTIDE SEQUENCE [LARGE SCALE GENOMIC DNA]</scope>
    <source>
        <strain evidence="2">H-22</strain>
    </source>
</reference>
<name>A0A0E2E471_TREDN</name>